<dbReference type="InterPro" id="IPR036046">
    <property type="entry name" value="Acylphosphatase-like_dom_sf"/>
</dbReference>
<accession>A0A2T5JA71</accession>
<dbReference type="PROSITE" id="PS50925">
    <property type="entry name" value="BLUF"/>
    <property type="match status" value="1"/>
</dbReference>
<dbReference type="EMBL" id="QAOQ01000004">
    <property type="protein sequence ID" value="PTQ96947.1"/>
    <property type="molecule type" value="Genomic_DNA"/>
</dbReference>
<keyword evidence="3" id="KW-1185">Reference proteome</keyword>
<gene>
    <name evidence="2" type="ORF">C8P68_104441</name>
</gene>
<dbReference type="Gene3D" id="3.30.70.100">
    <property type="match status" value="1"/>
</dbReference>
<organism evidence="2 3">
    <name type="scientific">Mucilaginibacter yixingensis</name>
    <dbReference type="NCBI Taxonomy" id="1295612"/>
    <lineage>
        <taxon>Bacteria</taxon>
        <taxon>Pseudomonadati</taxon>
        <taxon>Bacteroidota</taxon>
        <taxon>Sphingobacteriia</taxon>
        <taxon>Sphingobacteriales</taxon>
        <taxon>Sphingobacteriaceae</taxon>
        <taxon>Mucilaginibacter</taxon>
    </lineage>
</organism>
<evidence type="ECO:0000313" key="3">
    <source>
        <dbReference type="Proteomes" id="UP000244168"/>
    </source>
</evidence>
<name>A0A2T5JA71_9SPHI</name>
<dbReference type="GO" id="GO:0009882">
    <property type="term" value="F:blue light photoreceptor activity"/>
    <property type="evidence" value="ECO:0007669"/>
    <property type="project" value="InterPro"/>
</dbReference>
<dbReference type="SUPFAM" id="SSF54975">
    <property type="entry name" value="Acylphosphatase/BLUF domain-like"/>
    <property type="match status" value="1"/>
</dbReference>
<protein>
    <submittedName>
        <fullName evidence="2">FAD-dependent sensor of blue light</fullName>
    </submittedName>
</protein>
<evidence type="ECO:0000259" key="1">
    <source>
        <dbReference type="PROSITE" id="PS50925"/>
    </source>
</evidence>
<comment type="caution">
    <text evidence="2">The sequence shown here is derived from an EMBL/GenBank/DDBJ whole genome shotgun (WGS) entry which is preliminary data.</text>
</comment>
<dbReference type="InterPro" id="IPR007024">
    <property type="entry name" value="BLUF_domain"/>
</dbReference>
<reference evidence="2 3" key="1">
    <citation type="submission" date="2018-04" db="EMBL/GenBank/DDBJ databases">
        <title>Genomic Encyclopedia of Archaeal and Bacterial Type Strains, Phase II (KMG-II): from individual species to whole genera.</title>
        <authorList>
            <person name="Goeker M."/>
        </authorList>
    </citation>
    <scope>NUCLEOTIDE SEQUENCE [LARGE SCALE GENOMIC DNA]</scope>
    <source>
        <strain evidence="2 3">DSM 26809</strain>
    </source>
</reference>
<feature type="domain" description="BLUF" evidence="1">
    <location>
        <begin position="1"/>
        <end position="92"/>
    </location>
</feature>
<dbReference type="Proteomes" id="UP000244168">
    <property type="component" value="Unassembled WGS sequence"/>
</dbReference>
<dbReference type="Pfam" id="PF04940">
    <property type="entry name" value="BLUF"/>
    <property type="match status" value="1"/>
</dbReference>
<evidence type="ECO:0000313" key="2">
    <source>
        <dbReference type="EMBL" id="PTQ96947.1"/>
    </source>
</evidence>
<dbReference type="OrthoDB" id="1122028at2"/>
<sequence>MDFLIYVSEAATAVTDDGLMAMLEEYRVSNLKLNITGLLLYSQNVFLQVIEGELPDLTQAYAEITKDERFKNIQILTTGETDGRMFKGWRMGFVPVGKQDMTDVKAYLNPIDARKTTNLTRGIYPEIKIIDDFLKEHFS</sequence>
<proteinExistence type="predicted"/>
<dbReference type="SMART" id="SM01034">
    <property type="entry name" value="BLUF"/>
    <property type="match status" value="1"/>
</dbReference>
<dbReference type="AlphaFoldDB" id="A0A2T5JA71"/>
<dbReference type="GO" id="GO:0071949">
    <property type="term" value="F:FAD binding"/>
    <property type="evidence" value="ECO:0007669"/>
    <property type="project" value="InterPro"/>
</dbReference>
<dbReference type="RefSeq" id="WP_107828885.1">
    <property type="nucleotide sequence ID" value="NZ_CP160205.1"/>
</dbReference>